<dbReference type="Proteomes" id="UP000238281">
    <property type="component" value="Unassembled WGS sequence"/>
</dbReference>
<name>A0A2S9T165_9BACT</name>
<gene>
    <name evidence="1" type="ORF">CJ673_10150</name>
</gene>
<reference evidence="1 2" key="1">
    <citation type="submission" date="2017-09" db="EMBL/GenBank/DDBJ databases">
        <title>Reassesment of A. cryaerophilus.</title>
        <authorList>
            <person name="Perez-Cataluna A."/>
            <person name="Collado L."/>
            <person name="Salgado O."/>
            <person name="Lefinanco V."/>
            <person name="Figueras M.J."/>
        </authorList>
    </citation>
    <scope>NUCLEOTIDE SEQUENCE [LARGE SCALE GENOMIC DNA]</scope>
    <source>
        <strain evidence="1 2">LMG 10210</strain>
    </source>
</reference>
<dbReference type="EMBL" id="NXGE01000009">
    <property type="protein sequence ID" value="PRM92594.1"/>
    <property type="molecule type" value="Genomic_DNA"/>
</dbReference>
<evidence type="ECO:0000313" key="1">
    <source>
        <dbReference type="EMBL" id="PRM92594.1"/>
    </source>
</evidence>
<dbReference type="AlphaFoldDB" id="A0A2S9T165"/>
<organism evidence="1 2">
    <name type="scientific">Aliarcobacter cryaerophilus</name>
    <dbReference type="NCBI Taxonomy" id="28198"/>
    <lineage>
        <taxon>Bacteria</taxon>
        <taxon>Pseudomonadati</taxon>
        <taxon>Campylobacterota</taxon>
        <taxon>Epsilonproteobacteria</taxon>
        <taxon>Campylobacterales</taxon>
        <taxon>Arcobacteraceae</taxon>
        <taxon>Aliarcobacter</taxon>
    </lineage>
</organism>
<sequence>MKSQNIDDGQNNTKIRSEFDDLIERELAEYVYKLCRISDVILLIGETVECYYRNIGFIEGENARLGAEILLPLILKKCKKGSESTSLESIKLIAEALEYASDYRNYRDIIFHSYNENNSVSWQKIGNKFKIINHDLSVYRQLLAELHSFIFNSKDMSKKIYSDNKETIEELLKGTNSFDYENENVVKASNYILKELQIKLDSFFSYIKSDSEINFGQYSYSEFFKVYHMMMFYALYERHNSRANNLSGVITYAEEELICTAEQNIQIEKSKCKKILLDIASASRSTFVYSKTDSKFYLFPTAFSLLDGFSSILKQYAQLDSDAFSEYFARLIGDGLVNEIKSEFSSYRNFRTLTDLKLDKYDSSLPDIDVMAISYEPSLGFHFFVAEVKNNLPATWAKEYLKASGSKGFIAKALSQVDKINKFLNSEDGHRLLFETAIKEFSHLDMQKLFPTGFTVTINQLIITSQNMGMFFLDKHTTIIEGDMLRHIIRASDGDTNYILFHLKNFDKILDECLESIELQTKIGEFEVTYNSFKMKQLFGLAENKYLSDGTFDELERSSIETGYRFIDQFISDNDNNHK</sequence>
<evidence type="ECO:0000313" key="2">
    <source>
        <dbReference type="Proteomes" id="UP000238281"/>
    </source>
</evidence>
<dbReference type="RefSeq" id="WP_105916060.1">
    <property type="nucleotide sequence ID" value="NZ_JAMXDV010000010.1"/>
</dbReference>
<accession>A0A2S9T165</accession>
<protein>
    <submittedName>
        <fullName evidence="1">Uncharacterized protein</fullName>
    </submittedName>
</protein>
<comment type="caution">
    <text evidence="1">The sequence shown here is derived from an EMBL/GenBank/DDBJ whole genome shotgun (WGS) entry which is preliminary data.</text>
</comment>
<proteinExistence type="predicted"/>